<dbReference type="SUPFAM" id="SSF53067">
    <property type="entry name" value="Actin-like ATPase domain"/>
    <property type="match status" value="2"/>
</dbReference>
<keyword evidence="2" id="KW-0547">Nucleotide-binding</keyword>
<dbReference type="InterPro" id="IPR043129">
    <property type="entry name" value="ATPase_NBD"/>
</dbReference>
<evidence type="ECO:0000256" key="1">
    <source>
        <dbReference type="ARBA" id="ARBA00007381"/>
    </source>
</evidence>
<evidence type="ECO:0000313" key="5">
    <source>
        <dbReference type="Proteomes" id="UP000254958"/>
    </source>
</evidence>
<evidence type="ECO:0000313" key="4">
    <source>
        <dbReference type="EMBL" id="RDI39765.1"/>
    </source>
</evidence>
<dbReference type="GO" id="GO:0140662">
    <property type="term" value="F:ATP-dependent protein folding chaperone"/>
    <property type="evidence" value="ECO:0007669"/>
    <property type="project" value="InterPro"/>
</dbReference>
<reference evidence="4 5" key="1">
    <citation type="submission" date="2018-07" db="EMBL/GenBank/DDBJ databases">
        <title>Genomic Encyclopedia of Type Strains, Phase IV (KMG-IV): sequencing the most valuable type-strain genomes for metagenomic binning, comparative biology and taxonomic classification.</title>
        <authorList>
            <person name="Goeker M."/>
        </authorList>
    </citation>
    <scope>NUCLEOTIDE SEQUENCE [LARGE SCALE GENOMIC DNA]</scope>
    <source>
        <strain evidence="4 5">DSM 5603</strain>
    </source>
</reference>
<protein>
    <submittedName>
        <fullName evidence="4">Putative chaperone protein</fullName>
    </submittedName>
</protein>
<comment type="caution">
    <text evidence="4">The sequence shown here is derived from an EMBL/GenBank/DDBJ whole genome shotgun (WGS) entry which is preliminary data.</text>
</comment>
<evidence type="ECO:0000256" key="3">
    <source>
        <dbReference type="ARBA" id="ARBA00022840"/>
    </source>
</evidence>
<sequence length="451" mass="48777">MDIAFHSTYSPAMMSSTPALRPRVGIDFGTTNSVVVIATPDGETHTTRFIFPGHPESETCRTLLCLWQEEERGRLAVHQAIGAAAVDAYLDDPAESRLIMSIKSYLAQTSFRETRLLGRRLTLENLVGFFVAELMRAVGIDPAMVDATVGRPVQFAGETPDDAFGEQRLRDGFAEAGFRSIAVALEPEAAGWRFARRLDAPATILVGDFGGGTSDFSVLRFDPAIGRAVPLGHAGVGIAGDQFDYRIIDNVVSPELGRDSTYRVMGGAPLPVPIEWYASLARWHRLSLMRTPATLRAISDVARTASEPDRLHALATLVADQQGQALYRAVGTAKAELSHADSTTLRFHHKDIHIDRTITRSAFEDWIAPDLAQFDGAVTTALERAGLGETDIDRVFLTGGTSFVPAVRALFAARFGNERIDRGGEFVSVAEGLALMQGNTAPQSSVSTTTC</sequence>
<dbReference type="PROSITE" id="PS01036">
    <property type="entry name" value="HSP70_3"/>
    <property type="match status" value="1"/>
</dbReference>
<accession>A0A370G7J7</accession>
<dbReference type="Gene3D" id="3.90.640.10">
    <property type="entry name" value="Actin, Chain A, domain 4"/>
    <property type="match status" value="2"/>
</dbReference>
<gene>
    <name evidence="4" type="ORF">C7453_102561</name>
</gene>
<name>A0A370G7J7_GLULI</name>
<dbReference type="CDD" id="cd10231">
    <property type="entry name" value="ASKHA_NBD_HSP70_YegD-like"/>
    <property type="match status" value="1"/>
</dbReference>
<dbReference type="EMBL" id="QQAW01000002">
    <property type="protein sequence ID" value="RDI39765.1"/>
    <property type="molecule type" value="Genomic_DNA"/>
</dbReference>
<proteinExistence type="inferred from homology"/>
<organism evidence="4 5">
    <name type="scientific">Gluconacetobacter liquefaciens</name>
    <name type="common">Acetobacter liquefaciens</name>
    <dbReference type="NCBI Taxonomy" id="89584"/>
    <lineage>
        <taxon>Bacteria</taxon>
        <taxon>Pseudomonadati</taxon>
        <taxon>Pseudomonadota</taxon>
        <taxon>Alphaproteobacteria</taxon>
        <taxon>Acetobacterales</taxon>
        <taxon>Acetobacteraceae</taxon>
        <taxon>Gluconacetobacter</taxon>
    </lineage>
</organism>
<evidence type="ECO:0000256" key="2">
    <source>
        <dbReference type="ARBA" id="ARBA00022741"/>
    </source>
</evidence>
<dbReference type="InterPro" id="IPR018181">
    <property type="entry name" value="Heat_shock_70_CS"/>
</dbReference>
<dbReference type="Gene3D" id="3.30.420.40">
    <property type="match status" value="3"/>
</dbReference>
<dbReference type="AlphaFoldDB" id="A0A370G7J7"/>
<dbReference type="InterPro" id="IPR013126">
    <property type="entry name" value="Hsp_70_fam"/>
</dbReference>
<keyword evidence="5" id="KW-1185">Reference proteome</keyword>
<dbReference type="GO" id="GO:0005524">
    <property type="term" value="F:ATP binding"/>
    <property type="evidence" value="ECO:0007669"/>
    <property type="project" value="UniProtKB-KW"/>
</dbReference>
<dbReference type="Proteomes" id="UP000254958">
    <property type="component" value="Unassembled WGS sequence"/>
</dbReference>
<dbReference type="Pfam" id="PF00012">
    <property type="entry name" value="HSP70"/>
    <property type="match status" value="1"/>
</dbReference>
<dbReference type="InterPro" id="IPR042054">
    <property type="entry name" value="YegD-like"/>
</dbReference>
<dbReference type="PANTHER" id="PTHR19375">
    <property type="entry name" value="HEAT SHOCK PROTEIN 70KDA"/>
    <property type="match status" value="1"/>
</dbReference>
<comment type="similarity">
    <text evidence="1">Belongs to the heat shock protein 70 family.</text>
</comment>
<keyword evidence="3" id="KW-0067">ATP-binding</keyword>